<dbReference type="EMBL" id="KV921309">
    <property type="protein sequence ID" value="ORE19514.1"/>
    <property type="molecule type" value="Genomic_DNA"/>
</dbReference>
<evidence type="ECO:0000313" key="2">
    <source>
        <dbReference type="EMBL" id="ORE19514.1"/>
    </source>
</evidence>
<dbReference type="AlphaFoldDB" id="A0A1X0S5G6"/>
<feature type="compositionally biased region" description="Low complexity" evidence="1">
    <location>
        <begin position="15"/>
        <end position="32"/>
    </location>
</feature>
<dbReference type="InterPro" id="IPR036691">
    <property type="entry name" value="Endo/exonu/phosph_ase_sf"/>
</dbReference>
<evidence type="ECO:0000256" key="1">
    <source>
        <dbReference type="SAM" id="MobiDB-lite"/>
    </source>
</evidence>
<dbReference type="Gene3D" id="3.60.10.10">
    <property type="entry name" value="Endonuclease/exonuclease/phosphatase"/>
    <property type="match status" value="1"/>
</dbReference>
<evidence type="ECO:0000313" key="3">
    <source>
        <dbReference type="Proteomes" id="UP000242381"/>
    </source>
</evidence>
<feature type="region of interest" description="Disordered" evidence="1">
    <location>
        <begin position="1"/>
        <end position="32"/>
    </location>
</feature>
<proteinExistence type="predicted"/>
<sequence length="133" mass="14855">MTTNINTTNYNFAHTSHLPTNSSNPSSSNSNHNFKTGTLRIASLNCRSLIKQSQPQLRQEFIRFLRSQSSDILTVQESHASTPNSIATLELLLRTSSATWSRHCGIISFNPAITITPLYIIIDQRLIACKAEH</sequence>
<dbReference type="SUPFAM" id="SSF56219">
    <property type="entry name" value="DNase I-like"/>
    <property type="match status" value="1"/>
</dbReference>
<protein>
    <recommendedName>
        <fullName evidence="4">Endonuclease/exonuclease/phosphatase domain-containing protein</fullName>
    </recommendedName>
</protein>
<reference evidence="2 3" key="1">
    <citation type="journal article" date="2016" name="Proc. Natl. Acad. Sci. U.S.A.">
        <title>Lipid metabolic changes in an early divergent fungus govern the establishment of a mutualistic symbiosis with endobacteria.</title>
        <authorList>
            <person name="Lastovetsky O.A."/>
            <person name="Gaspar M.L."/>
            <person name="Mondo S.J."/>
            <person name="LaButti K.M."/>
            <person name="Sandor L."/>
            <person name="Grigoriev I.V."/>
            <person name="Henry S.A."/>
            <person name="Pawlowska T.E."/>
        </authorList>
    </citation>
    <scope>NUCLEOTIDE SEQUENCE [LARGE SCALE GENOMIC DNA]</scope>
    <source>
        <strain evidence="2 3">ATCC 11559</strain>
    </source>
</reference>
<accession>A0A1X0S5G6</accession>
<gene>
    <name evidence="2" type="ORF">BCV71DRAFT_262906</name>
</gene>
<evidence type="ECO:0008006" key="4">
    <source>
        <dbReference type="Google" id="ProtNLM"/>
    </source>
</evidence>
<organism evidence="2 3">
    <name type="scientific">Rhizopus microsporus</name>
    <dbReference type="NCBI Taxonomy" id="58291"/>
    <lineage>
        <taxon>Eukaryota</taxon>
        <taxon>Fungi</taxon>
        <taxon>Fungi incertae sedis</taxon>
        <taxon>Mucoromycota</taxon>
        <taxon>Mucoromycotina</taxon>
        <taxon>Mucoromycetes</taxon>
        <taxon>Mucorales</taxon>
        <taxon>Mucorineae</taxon>
        <taxon>Rhizopodaceae</taxon>
        <taxon>Rhizopus</taxon>
    </lineage>
</organism>
<feature type="compositionally biased region" description="Polar residues" evidence="1">
    <location>
        <begin position="1"/>
        <end position="14"/>
    </location>
</feature>
<dbReference type="VEuPathDB" id="FungiDB:BCV72DRAFT_309719"/>
<dbReference type="Proteomes" id="UP000242381">
    <property type="component" value="Unassembled WGS sequence"/>
</dbReference>
<name>A0A1X0S5G6_RHIZD</name>